<dbReference type="PhylomeDB" id="A0A0D2WVP1"/>
<dbReference type="PROSITE" id="PS50216">
    <property type="entry name" value="DHHC"/>
    <property type="match status" value="1"/>
</dbReference>
<keyword evidence="6 7" id="KW-0012">Acyltransferase</keyword>
<feature type="transmembrane region" description="Helical" evidence="7">
    <location>
        <begin position="87"/>
        <end position="105"/>
    </location>
</feature>
<dbReference type="InParanoid" id="A0A0D2WVP1"/>
<proteinExistence type="inferred from homology"/>
<evidence type="ECO:0000256" key="3">
    <source>
        <dbReference type="ARBA" id="ARBA00022692"/>
    </source>
</evidence>
<dbReference type="InterPro" id="IPR001594">
    <property type="entry name" value="Palmitoyltrfase_DHHC"/>
</dbReference>
<sequence>MVQSLSVVISGGNLRDHASASLVLVFARQVLYVLLLTWAAFLAVPSLYTPAGVAPTISAKARSPNSAQLESGPPIVVLPAHLIPGNLAQAVHALVGICIVLFWRLSWSNPGRITPTNLAARLRSYPFDNYFYCSGVACLQCPPMPGAKAGLTDAGGHRLKPARSKHCRACNLCVHRFDHHCIWINNCVGGNNIGQFLLFLLANTGLCIAAAAHSAWSLSALVQHMNLWSMWIVDGSDNNNPVPIVWHGIVRFIFRENPSMTTMLAIASAMILFTAGMLIYHLYLIATNVTTWEHDRFPSRKENPAYLDRFPGRYSFYDGGGFGANFRDALVTNEYATPAILRKWR</sequence>
<dbReference type="OrthoDB" id="331948at2759"/>
<dbReference type="STRING" id="595528.A0A0D2WVP1"/>
<dbReference type="Proteomes" id="UP000008743">
    <property type="component" value="Unassembled WGS sequence"/>
</dbReference>
<evidence type="ECO:0000259" key="8">
    <source>
        <dbReference type="Pfam" id="PF01529"/>
    </source>
</evidence>
<organism evidence="9 10">
    <name type="scientific">Capsaspora owczarzaki (strain ATCC 30864)</name>
    <dbReference type="NCBI Taxonomy" id="595528"/>
    <lineage>
        <taxon>Eukaryota</taxon>
        <taxon>Filasterea</taxon>
        <taxon>Capsaspora</taxon>
    </lineage>
</organism>
<keyword evidence="4 7" id="KW-1133">Transmembrane helix</keyword>
<keyword evidence="3 7" id="KW-0812">Transmembrane</keyword>
<dbReference type="InterPro" id="IPR039859">
    <property type="entry name" value="PFA4/ZDH16/20/ERF2-like"/>
</dbReference>
<dbReference type="GO" id="GO:0019706">
    <property type="term" value="F:protein-cysteine S-palmitoyltransferase activity"/>
    <property type="evidence" value="ECO:0007669"/>
    <property type="project" value="UniProtKB-EC"/>
</dbReference>
<dbReference type="eggNOG" id="KOG1312">
    <property type="taxonomic scope" value="Eukaryota"/>
</dbReference>
<evidence type="ECO:0000256" key="1">
    <source>
        <dbReference type="ARBA" id="ARBA00004141"/>
    </source>
</evidence>
<dbReference type="GO" id="GO:0005783">
    <property type="term" value="C:endoplasmic reticulum"/>
    <property type="evidence" value="ECO:0007669"/>
    <property type="project" value="TreeGrafter"/>
</dbReference>
<evidence type="ECO:0000313" key="10">
    <source>
        <dbReference type="Proteomes" id="UP000008743"/>
    </source>
</evidence>
<comment type="subcellular location">
    <subcellularLocation>
        <location evidence="1">Membrane</location>
        <topology evidence="1">Multi-pass membrane protein</topology>
    </subcellularLocation>
</comment>
<feature type="domain" description="Palmitoyltransferase DHHC" evidence="8">
    <location>
        <begin position="159"/>
        <end position="294"/>
    </location>
</feature>
<dbReference type="GO" id="GO:0016020">
    <property type="term" value="C:membrane"/>
    <property type="evidence" value="ECO:0007669"/>
    <property type="project" value="UniProtKB-SubCell"/>
</dbReference>
<comment type="similarity">
    <text evidence="7">Belongs to the DHHC palmitoyltransferase family.</text>
</comment>
<evidence type="ECO:0000256" key="7">
    <source>
        <dbReference type="RuleBase" id="RU079119"/>
    </source>
</evidence>
<dbReference type="PANTHER" id="PTHR22883">
    <property type="entry name" value="ZINC FINGER DHHC DOMAIN CONTAINING PROTEIN"/>
    <property type="match status" value="1"/>
</dbReference>
<keyword evidence="10" id="KW-1185">Reference proteome</keyword>
<name>A0A0D2WVP1_CAPO3</name>
<dbReference type="EC" id="2.3.1.225" evidence="7"/>
<evidence type="ECO:0000256" key="6">
    <source>
        <dbReference type="ARBA" id="ARBA00023315"/>
    </source>
</evidence>
<dbReference type="GO" id="GO:0005794">
    <property type="term" value="C:Golgi apparatus"/>
    <property type="evidence" value="ECO:0007669"/>
    <property type="project" value="TreeGrafter"/>
</dbReference>
<evidence type="ECO:0000256" key="2">
    <source>
        <dbReference type="ARBA" id="ARBA00022679"/>
    </source>
</evidence>
<feature type="transmembrane region" description="Helical" evidence="7">
    <location>
        <begin position="196"/>
        <end position="216"/>
    </location>
</feature>
<evidence type="ECO:0000256" key="5">
    <source>
        <dbReference type="ARBA" id="ARBA00023136"/>
    </source>
</evidence>
<evidence type="ECO:0000256" key="4">
    <source>
        <dbReference type="ARBA" id="ARBA00022989"/>
    </source>
</evidence>
<keyword evidence="5 7" id="KW-0472">Membrane</keyword>
<protein>
    <recommendedName>
        <fullName evidence="7">Palmitoyltransferase</fullName>
        <ecNumber evidence="7">2.3.1.225</ecNumber>
    </recommendedName>
</protein>
<dbReference type="EMBL" id="KE346372">
    <property type="protein sequence ID" value="KJE96935.1"/>
    <property type="molecule type" value="Genomic_DNA"/>
</dbReference>
<comment type="catalytic activity">
    <reaction evidence="7">
        <text>L-cysteinyl-[protein] + hexadecanoyl-CoA = S-hexadecanoyl-L-cysteinyl-[protein] + CoA</text>
        <dbReference type="Rhea" id="RHEA:36683"/>
        <dbReference type="Rhea" id="RHEA-COMP:10131"/>
        <dbReference type="Rhea" id="RHEA-COMP:11032"/>
        <dbReference type="ChEBI" id="CHEBI:29950"/>
        <dbReference type="ChEBI" id="CHEBI:57287"/>
        <dbReference type="ChEBI" id="CHEBI:57379"/>
        <dbReference type="ChEBI" id="CHEBI:74151"/>
        <dbReference type="EC" id="2.3.1.225"/>
    </reaction>
</comment>
<reference evidence="10" key="1">
    <citation type="submission" date="2011-02" db="EMBL/GenBank/DDBJ databases">
        <title>The Genome Sequence of Capsaspora owczarzaki ATCC 30864.</title>
        <authorList>
            <person name="Russ C."/>
            <person name="Cuomo C."/>
            <person name="Burger G."/>
            <person name="Gray M.W."/>
            <person name="Holland P.W.H."/>
            <person name="King N."/>
            <person name="Lang F.B.F."/>
            <person name="Roger A.J."/>
            <person name="Ruiz-Trillo I."/>
            <person name="Young S.K."/>
            <person name="Zeng Q."/>
            <person name="Gargeya S."/>
            <person name="Alvarado L."/>
            <person name="Berlin A."/>
            <person name="Chapman S.B."/>
            <person name="Chen Z."/>
            <person name="Freedman E."/>
            <person name="Gellesch M."/>
            <person name="Goldberg J."/>
            <person name="Griggs A."/>
            <person name="Gujja S."/>
            <person name="Heilman E."/>
            <person name="Heiman D."/>
            <person name="Howarth C."/>
            <person name="Mehta T."/>
            <person name="Neiman D."/>
            <person name="Pearson M."/>
            <person name="Roberts A."/>
            <person name="Saif S."/>
            <person name="Shea T."/>
            <person name="Shenoy N."/>
            <person name="Sisk P."/>
            <person name="Stolte C."/>
            <person name="Sykes S."/>
            <person name="White J."/>
            <person name="Yandava C."/>
            <person name="Haas B."/>
            <person name="Nusbaum C."/>
            <person name="Birren B."/>
        </authorList>
    </citation>
    <scope>NUCLEOTIDE SEQUENCE</scope>
    <source>
        <strain evidence="10">ATCC 30864</strain>
    </source>
</reference>
<accession>A0A0D2WVP1</accession>
<gene>
    <name evidence="9" type="ORF">CAOG_007180</name>
</gene>
<feature type="transmembrane region" description="Helical" evidence="7">
    <location>
        <begin position="21"/>
        <end position="44"/>
    </location>
</feature>
<comment type="domain">
    <text evidence="7">The DHHC domain is required for palmitoyltransferase activity.</text>
</comment>
<dbReference type="Pfam" id="PF01529">
    <property type="entry name" value="DHHC"/>
    <property type="match status" value="1"/>
</dbReference>
<dbReference type="AlphaFoldDB" id="A0A0D2WVP1"/>
<dbReference type="GO" id="GO:0006612">
    <property type="term" value="P:protein targeting to membrane"/>
    <property type="evidence" value="ECO:0007669"/>
    <property type="project" value="TreeGrafter"/>
</dbReference>
<feature type="transmembrane region" description="Helical" evidence="7">
    <location>
        <begin position="264"/>
        <end position="286"/>
    </location>
</feature>
<keyword evidence="2 7" id="KW-0808">Transferase</keyword>
<evidence type="ECO:0000313" key="9">
    <source>
        <dbReference type="EMBL" id="KJE96935.1"/>
    </source>
</evidence>